<dbReference type="Proteomes" id="UP000004508">
    <property type="component" value="Unassembled WGS sequence"/>
</dbReference>
<dbReference type="EMBL" id="ADVG01000004">
    <property type="protein sequence ID" value="EFH80945.1"/>
    <property type="molecule type" value="Genomic_DNA"/>
</dbReference>
<dbReference type="InterPro" id="IPR021365">
    <property type="entry name" value="DUF2891"/>
</dbReference>
<dbReference type="InParanoid" id="D6U2I1"/>
<keyword evidence="2" id="KW-1185">Reference proteome</keyword>
<reference evidence="1" key="1">
    <citation type="journal article" date="2011" name="Stand. Genomic Sci.">
        <title>Non-contiguous finished genome sequence and contextual data of the filamentous soil bacterium Ktedonobacter racemifer type strain (SOSP1-21).</title>
        <authorList>
            <person name="Chang Y.J."/>
            <person name="Land M."/>
            <person name="Hauser L."/>
            <person name="Chertkov O."/>
            <person name="Del Rio T.G."/>
            <person name="Nolan M."/>
            <person name="Copeland A."/>
            <person name="Tice H."/>
            <person name="Cheng J.F."/>
            <person name="Lucas S."/>
            <person name="Han C."/>
            <person name="Goodwin L."/>
            <person name="Pitluck S."/>
            <person name="Ivanova N."/>
            <person name="Ovchinikova G."/>
            <person name="Pati A."/>
            <person name="Chen A."/>
            <person name="Palaniappan K."/>
            <person name="Mavromatis K."/>
            <person name="Liolios K."/>
            <person name="Brettin T."/>
            <person name="Fiebig A."/>
            <person name="Rohde M."/>
            <person name="Abt B."/>
            <person name="Goker M."/>
            <person name="Detter J.C."/>
            <person name="Woyke T."/>
            <person name="Bristow J."/>
            <person name="Eisen J.A."/>
            <person name="Markowitz V."/>
            <person name="Hugenholtz P."/>
            <person name="Kyrpides N.C."/>
            <person name="Klenk H.P."/>
            <person name="Lapidus A."/>
        </authorList>
    </citation>
    <scope>NUCLEOTIDE SEQUENCE [LARGE SCALE GENOMIC DNA]</scope>
    <source>
        <strain evidence="1">SOSP1-21</strain>
    </source>
</reference>
<dbReference type="eggNOG" id="ENOG502Z7RS">
    <property type="taxonomic scope" value="Bacteria"/>
</dbReference>
<dbReference type="RefSeq" id="WP_007918033.1">
    <property type="nucleotide sequence ID" value="NZ_ADVG01000004.1"/>
</dbReference>
<dbReference type="Pfam" id="PF11199">
    <property type="entry name" value="DUF2891"/>
    <property type="match status" value="1"/>
</dbReference>
<evidence type="ECO:0000313" key="1">
    <source>
        <dbReference type="EMBL" id="EFH80945.1"/>
    </source>
</evidence>
<name>D6U2I1_KTERA</name>
<dbReference type="AlphaFoldDB" id="D6U2I1"/>
<proteinExistence type="predicted"/>
<sequence>MMDSITQWDTVLCANATDYVRVALNNIEREFPYAVHNVMQTPGDFPHRPREQSPAFYGSFDWHSCVEMHWLLVRLLRRAGDIVPQQEIRAALDEHFTAEALAAEAAFIGHPMNGSRERPYGWGWALQLVHEIITWDDPDARRWATNIAPLAEALTNNFLHWLPKATYPVRHGVHSNSAFGLSRSLPYAYERARAGDAALLEAITANAHRWYDGDTNYPGQFEPSGTDFLSPTLVEAELMLQLLPSDRFAGWLAAFLPGITDEKPAALFTPAVVSDASDGFIAHLHGLNASRAWCWRRIAESLPAGDPRIEPALAAAWTHAHAALPHATGDDYMVDHWLVCFVVLMLSESHQVHKHMRGA</sequence>
<gene>
    <name evidence="1" type="ORF">Krac_1587</name>
</gene>
<accession>D6U2I1</accession>
<protein>
    <recommendedName>
        <fullName evidence="3">DUF2891 domain-containing protein</fullName>
    </recommendedName>
</protein>
<organism evidence="1 2">
    <name type="scientific">Ktedonobacter racemifer DSM 44963</name>
    <dbReference type="NCBI Taxonomy" id="485913"/>
    <lineage>
        <taxon>Bacteria</taxon>
        <taxon>Bacillati</taxon>
        <taxon>Chloroflexota</taxon>
        <taxon>Ktedonobacteria</taxon>
        <taxon>Ktedonobacterales</taxon>
        <taxon>Ktedonobacteraceae</taxon>
        <taxon>Ktedonobacter</taxon>
    </lineage>
</organism>
<evidence type="ECO:0000313" key="2">
    <source>
        <dbReference type="Proteomes" id="UP000004508"/>
    </source>
</evidence>
<comment type="caution">
    <text evidence="1">The sequence shown here is derived from an EMBL/GenBank/DDBJ whole genome shotgun (WGS) entry which is preliminary data.</text>
</comment>
<evidence type="ECO:0008006" key="3">
    <source>
        <dbReference type="Google" id="ProtNLM"/>
    </source>
</evidence>